<evidence type="ECO:0000256" key="1">
    <source>
        <dbReference type="SAM" id="MobiDB-lite"/>
    </source>
</evidence>
<dbReference type="AlphaFoldDB" id="A0A9P6PHT7"/>
<dbReference type="OrthoDB" id="2441742at2759"/>
<evidence type="ECO:0000313" key="3">
    <source>
        <dbReference type="Proteomes" id="UP000726737"/>
    </source>
</evidence>
<feature type="non-terminal residue" evidence="2">
    <location>
        <position position="170"/>
    </location>
</feature>
<sequence>MQSCHLGVLKTRLRALRISTSCIYNFSFVSKSICELLVDDSYKDDLIAKIDQFTFRHLPNYDPAVPQDPNVTEKVRARLKEAFTNRLRMTASTATRPVVQQVFIDMMTDASIPVPKDMPDNTTVVDVPIPAENTTDEEMTLAHRDQAAVAVEGDANDSNASAPPTTVRNK</sequence>
<protein>
    <submittedName>
        <fullName evidence="2">Uncharacterized protein</fullName>
    </submittedName>
</protein>
<dbReference type="EMBL" id="JAAAJA010002240">
    <property type="protein sequence ID" value="KAG0242111.1"/>
    <property type="molecule type" value="Genomic_DNA"/>
</dbReference>
<keyword evidence="3" id="KW-1185">Reference proteome</keyword>
<name>A0A9P6PHT7_9FUNG</name>
<proteinExistence type="predicted"/>
<dbReference type="Proteomes" id="UP000726737">
    <property type="component" value="Unassembled WGS sequence"/>
</dbReference>
<comment type="caution">
    <text evidence="2">The sequence shown here is derived from an EMBL/GenBank/DDBJ whole genome shotgun (WGS) entry which is preliminary data.</text>
</comment>
<feature type="compositionally biased region" description="Polar residues" evidence="1">
    <location>
        <begin position="156"/>
        <end position="170"/>
    </location>
</feature>
<gene>
    <name evidence="2" type="ORF">BG011_003382</name>
</gene>
<feature type="region of interest" description="Disordered" evidence="1">
    <location>
        <begin position="150"/>
        <end position="170"/>
    </location>
</feature>
<reference evidence="2" key="1">
    <citation type="journal article" date="2020" name="Fungal Divers.">
        <title>Resolving the Mortierellaceae phylogeny through synthesis of multi-gene phylogenetics and phylogenomics.</title>
        <authorList>
            <person name="Vandepol N."/>
            <person name="Liber J."/>
            <person name="Desiro A."/>
            <person name="Na H."/>
            <person name="Kennedy M."/>
            <person name="Barry K."/>
            <person name="Grigoriev I.V."/>
            <person name="Miller A.N."/>
            <person name="O'Donnell K."/>
            <person name="Stajich J.E."/>
            <person name="Bonito G."/>
        </authorList>
    </citation>
    <scope>NUCLEOTIDE SEQUENCE</scope>
    <source>
        <strain evidence="2">KOD948</strain>
    </source>
</reference>
<evidence type="ECO:0000313" key="2">
    <source>
        <dbReference type="EMBL" id="KAG0242111.1"/>
    </source>
</evidence>
<organism evidence="2 3">
    <name type="scientific">Mortierella polycephala</name>
    <dbReference type="NCBI Taxonomy" id="41804"/>
    <lineage>
        <taxon>Eukaryota</taxon>
        <taxon>Fungi</taxon>
        <taxon>Fungi incertae sedis</taxon>
        <taxon>Mucoromycota</taxon>
        <taxon>Mortierellomycotina</taxon>
        <taxon>Mortierellomycetes</taxon>
        <taxon>Mortierellales</taxon>
        <taxon>Mortierellaceae</taxon>
        <taxon>Mortierella</taxon>
    </lineage>
</organism>
<accession>A0A9P6PHT7</accession>